<reference evidence="3" key="1">
    <citation type="submission" date="2013-12" db="EMBL/GenBank/DDBJ databases">
        <authorList>
            <person name="Zhu J.Y."/>
        </authorList>
    </citation>
    <scope>NUCLEOTIDE SEQUENCE</scope>
</reference>
<feature type="compositionally biased region" description="Basic and acidic residues" evidence="1">
    <location>
        <begin position="92"/>
        <end position="101"/>
    </location>
</feature>
<dbReference type="Pfam" id="PF06286">
    <property type="entry name" value="Coleoptericin"/>
    <property type="match status" value="1"/>
</dbReference>
<evidence type="ECO:0000256" key="1">
    <source>
        <dbReference type="SAM" id="MobiDB-lite"/>
    </source>
</evidence>
<accession>A0A076G362</accession>
<feature type="compositionally biased region" description="Polar residues" evidence="1">
    <location>
        <begin position="66"/>
        <end position="76"/>
    </location>
</feature>
<keyword evidence="2" id="KW-0732">Signal</keyword>
<feature type="region of interest" description="Disordered" evidence="1">
    <location>
        <begin position="59"/>
        <end position="104"/>
    </location>
</feature>
<organism evidence="3">
    <name type="scientific">Tenebrio molitor</name>
    <name type="common">Yellow mealworm beetle</name>
    <dbReference type="NCBI Taxonomy" id="7067"/>
    <lineage>
        <taxon>Eukaryota</taxon>
        <taxon>Metazoa</taxon>
        <taxon>Ecdysozoa</taxon>
        <taxon>Arthropoda</taxon>
        <taxon>Hexapoda</taxon>
        <taxon>Insecta</taxon>
        <taxon>Pterygota</taxon>
        <taxon>Neoptera</taxon>
        <taxon>Endopterygota</taxon>
        <taxon>Coleoptera</taxon>
        <taxon>Polyphaga</taxon>
        <taxon>Cucujiformia</taxon>
        <taxon>Tenebrionidae</taxon>
        <taxon>Tenebrio</taxon>
    </lineage>
</organism>
<feature type="chain" id="PRO_5001712091" evidence="2">
    <location>
        <begin position="20"/>
        <end position="127"/>
    </location>
</feature>
<dbReference type="AlphaFoldDB" id="A0A076G362"/>
<feature type="signal peptide" evidence="2">
    <location>
        <begin position="1"/>
        <end position="19"/>
    </location>
</feature>
<sequence>MIKLAHYFAFVAFVAVAVAIPLEQYQHYEFDPEEVYEIDSPAAVAHKVYRLRRSLQPGAPSFPGAPQQNGGWSVNPSVGRDERGNTRTNVEVQHKGQDHDFNAGWGKVIKGKEKGSPTWHVGGSFRF</sequence>
<dbReference type="GO" id="GO:0005576">
    <property type="term" value="C:extracellular region"/>
    <property type="evidence" value="ECO:0007669"/>
    <property type="project" value="InterPro"/>
</dbReference>
<proteinExistence type="evidence at transcript level"/>
<evidence type="ECO:0000313" key="3">
    <source>
        <dbReference type="EMBL" id="AII26032.1"/>
    </source>
</evidence>
<protein>
    <submittedName>
        <fullName evidence="3">Coleoptericin B</fullName>
    </submittedName>
</protein>
<dbReference type="GO" id="GO:0042742">
    <property type="term" value="P:defense response to bacterium"/>
    <property type="evidence" value="ECO:0007669"/>
    <property type="project" value="InterPro"/>
</dbReference>
<reference evidence="3" key="2">
    <citation type="journal article" date="2014" name="J. Asia-Pac. Entomol.">
        <title>Upregulation of coleoptericin transcription in Tenebrio molitor parasitized by Scleroderma guani.</title>
        <authorList>
            <person name="Zhu J.-Y."/>
            <person name="Wu G.-X."/>
            <person name="Zhang Z."/>
        </authorList>
    </citation>
    <scope>NUCLEOTIDE SEQUENCE</scope>
</reference>
<name>A0A076G362_TENMO</name>
<dbReference type="InterPro" id="IPR009382">
    <property type="entry name" value="Coleoptericin"/>
</dbReference>
<dbReference type="EMBL" id="KF957600">
    <property type="protein sequence ID" value="AII26032.1"/>
    <property type="molecule type" value="mRNA"/>
</dbReference>
<evidence type="ECO:0000256" key="2">
    <source>
        <dbReference type="SAM" id="SignalP"/>
    </source>
</evidence>